<dbReference type="AlphaFoldDB" id="A0A7K3W2B7"/>
<feature type="transmembrane region" description="Helical" evidence="1">
    <location>
        <begin position="253"/>
        <end position="277"/>
    </location>
</feature>
<feature type="transmembrane region" description="Helical" evidence="1">
    <location>
        <begin position="63"/>
        <end position="89"/>
    </location>
</feature>
<reference evidence="2 3" key="1">
    <citation type="submission" date="2020-02" db="EMBL/GenBank/DDBJ databases">
        <title>Geodermatophilus sabuli CPCC 205279 I12A-02694.</title>
        <authorList>
            <person name="Jiang Z."/>
        </authorList>
    </citation>
    <scope>NUCLEOTIDE SEQUENCE [LARGE SCALE GENOMIC DNA]</scope>
    <source>
        <strain evidence="2 3">I12A-02694</strain>
    </source>
</reference>
<dbReference type="Pfam" id="PF04332">
    <property type="entry name" value="DUF475"/>
    <property type="match status" value="1"/>
</dbReference>
<gene>
    <name evidence="2" type="ORF">GCU56_13125</name>
</gene>
<keyword evidence="1" id="KW-0812">Transmembrane</keyword>
<feature type="transmembrane region" description="Helical" evidence="1">
    <location>
        <begin position="12"/>
        <end position="43"/>
    </location>
</feature>
<keyword evidence="1" id="KW-1133">Transmembrane helix</keyword>
<dbReference type="NCBIfam" id="NF010613">
    <property type="entry name" value="PRK14013.1-3"/>
    <property type="match status" value="1"/>
</dbReference>
<organism evidence="2 3">
    <name type="scientific">Geodermatophilus sabuli</name>
    <dbReference type="NCBI Taxonomy" id="1564158"/>
    <lineage>
        <taxon>Bacteria</taxon>
        <taxon>Bacillati</taxon>
        <taxon>Actinomycetota</taxon>
        <taxon>Actinomycetes</taxon>
        <taxon>Geodermatophilales</taxon>
        <taxon>Geodermatophilaceae</taxon>
        <taxon>Geodermatophilus</taxon>
    </lineage>
</organism>
<dbReference type="PANTHER" id="PTHR30238">
    <property type="entry name" value="MEMBRANE BOUND PREDICTED REDOX MODULATOR"/>
    <property type="match status" value="1"/>
</dbReference>
<dbReference type="PANTHER" id="PTHR30238:SF4">
    <property type="entry name" value="SLL1022 PROTEIN"/>
    <property type="match status" value="1"/>
</dbReference>
<evidence type="ECO:0000313" key="3">
    <source>
        <dbReference type="Proteomes" id="UP000470246"/>
    </source>
</evidence>
<dbReference type="EMBL" id="JAAGWF010000012">
    <property type="protein sequence ID" value="NEK58810.1"/>
    <property type="molecule type" value="Genomic_DNA"/>
</dbReference>
<feature type="transmembrane region" description="Helical" evidence="1">
    <location>
        <begin position="323"/>
        <end position="342"/>
    </location>
</feature>
<name>A0A7K3W2B7_9ACTN</name>
<dbReference type="Proteomes" id="UP000470246">
    <property type="component" value="Unassembled WGS sequence"/>
</dbReference>
<accession>A0A7K3W2B7</accession>
<protein>
    <submittedName>
        <fullName evidence="2">DUF475 domain-containing protein</fullName>
    </submittedName>
</protein>
<feature type="transmembrane region" description="Helical" evidence="1">
    <location>
        <begin position="298"/>
        <end position="317"/>
    </location>
</feature>
<proteinExistence type="predicted"/>
<evidence type="ECO:0000313" key="2">
    <source>
        <dbReference type="EMBL" id="NEK58810.1"/>
    </source>
</evidence>
<keyword evidence="3" id="KW-1185">Reference proteome</keyword>
<evidence type="ECO:0000256" key="1">
    <source>
        <dbReference type="SAM" id="Phobius"/>
    </source>
</evidence>
<feature type="transmembrane region" description="Helical" evidence="1">
    <location>
        <begin position="156"/>
        <end position="175"/>
    </location>
</feature>
<keyword evidence="1" id="KW-0472">Membrane</keyword>
<sequence length="368" mass="39729">MKAFRGSLAVSVIVLVLVGVLSGSIALVATALVLAILEVTLSFDNAVVNAKYLKKMTPLWQKLFLTVGILIAVFGMRLVFPILIVALTADLGFTEVIDLALNDVDTYAEELEGAKPAIYSFGGVFLLMIFLDWIFEERDIKWLRPLEAALSKLGRLDQLSVVIAAVLILLASRVVDEAEVNTVLFSGFIGLVTYLVVSGLDSFFDTDDDEEVDEEHVVRRGGVGPAVATAGKAGFSTFLYLEVLDASFSFDGVIGAFAISTNVLVIAAGLGIGALFVRSMTVYLVRQGTLAEYRYLEHGAHWAIGALAIILIIELEFHISEFVTGLLGLGFILAAYVSSIVANKRDARELLENRGADHGEGIDEHSRV</sequence>
<feature type="transmembrane region" description="Helical" evidence="1">
    <location>
        <begin position="117"/>
        <end position="135"/>
    </location>
</feature>
<dbReference type="InterPro" id="IPR007427">
    <property type="entry name" value="DUF475"/>
</dbReference>
<comment type="caution">
    <text evidence="2">The sequence shown here is derived from an EMBL/GenBank/DDBJ whole genome shotgun (WGS) entry which is preliminary data.</text>
</comment>
<feature type="transmembrane region" description="Helical" evidence="1">
    <location>
        <begin position="181"/>
        <end position="200"/>
    </location>
</feature>